<dbReference type="PANTHER" id="PTHR22807">
    <property type="entry name" value="NOP2 YEAST -RELATED NOL1/NOP2/FMU SUN DOMAIN-CONTAINING"/>
    <property type="match status" value="1"/>
</dbReference>
<evidence type="ECO:0000259" key="8">
    <source>
        <dbReference type="PROSITE" id="PS51686"/>
    </source>
</evidence>
<dbReference type="PROSITE" id="PS51686">
    <property type="entry name" value="SAM_MT_RSMB_NOP"/>
    <property type="match status" value="1"/>
</dbReference>
<feature type="binding site" evidence="6">
    <location>
        <position position="325"/>
    </location>
    <ligand>
        <name>S-adenosyl-L-methionine</name>
        <dbReference type="ChEBI" id="CHEBI:59789"/>
    </ligand>
</feature>
<dbReference type="SUPFAM" id="SSF53335">
    <property type="entry name" value="S-adenosyl-L-methionine-dependent methyltransferases"/>
    <property type="match status" value="1"/>
</dbReference>
<keyword evidence="5 6" id="KW-0694">RNA-binding</keyword>
<proteinExistence type="inferred from homology"/>
<sequence length="445" mass="46203">MSRDARSGAPSKRRRRPTAHPVRDAPGIAARRGALQLLGNVLDRGEMLSEAGLDKLAPAARAEARGLADLTLRRLGQIDAILADLVDRMPAGAGAHILRLMACELAFAGVPAHAAVDSAVRLARATPGAGRLSGLVNAVGRRIAAGPPPGNDPAALRKNLPAWLWKRLAKDWGEAEADAIAAAHLVPAPHDLVFRDPGEASAMAPTLGGEEIAAGVLRLAGRPQISALPGHAEGQWWVQDLAASLPARLLGPTAGKRVLDLCAAPGGKTMQLAAAGAAVTALDISAPRLARLAENLARTGLVADLITADALEWDPAESFDAILLDAPCSATGTIRRHPDLPWRKGAGDIAPLVDLQARLMDRAFGWLRPGGTLVVATCSLLKEEGEAQAEAFLARTPGARRVPLDEGSLPSGFVTAEGELRTRPSMLPGLGGLDGFFAATFARAA</sequence>
<dbReference type="GO" id="GO:0008173">
    <property type="term" value="F:RNA methyltransferase activity"/>
    <property type="evidence" value="ECO:0007669"/>
    <property type="project" value="InterPro"/>
</dbReference>
<gene>
    <name evidence="9" type="ORF">H0I76_08025</name>
</gene>
<dbReference type="Gene3D" id="3.40.50.150">
    <property type="entry name" value="Vaccinia Virus protein VP39"/>
    <property type="match status" value="1"/>
</dbReference>
<dbReference type="InterPro" id="IPR023267">
    <property type="entry name" value="RCMT"/>
</dbReference>
<reference evidence="9" key="1">
    <citation type="submission" date="2020-12" db="EMBL/GenBank/DDBJ databases">
        <title>Bacterial taxonomy.</title>
        <authorList>
            <person name="Pan X."/>
        </authorList>
    </citation>
    <scope>NUCLEOTIDE SEQUENCE</scope>
    <source>
        <strain evidence="9">M0105</strain>
    </source>
</reference>
<evidence type="ECO:0000256" key="6">
    <source>
        <dbReference type="PROSITE-ProRule" id="PRU01023"/>
    </source>
</evidence>
<evidence type="ECO:0000313" key="9">
    <source>
        <dbReference type="EMBL" id="MBK0399132.1"/>
    </source>
</evidence>
<dbReference type="PANTHER" id="PTHR22807:SF61">
    <property type="entry name" value="NOL1_NOP2_SUN FAMILY PROTEIN _ ANTITERMINATION NUSB DOMAIN-CONTAINING PROTEIN"/>
    <property type="match status" value="1"/>
</dbReference>
<dbReference type="AlphaFoldDB" id="A0A8J7SES9"/>
<organism evidence="9 10">
    <name type="scientific">Thermohalobaculum xanthum</name>
    <dbReference type="NCBI Taxonomy" id="2753746"/>
    <lineage>
        <taxon>Bacteria</taxon>
        <taxon>Pseudomonadati</taxon>
        <taxon>Pseudomonadota</taxon>
        <taxon>Alphaproteobacteria</taxon>
        <taxon>Rhodobacterales</taxon>
        <taxon>Paracoccaceae</taxon>
        <taxon>Thermohalobaculum</taxon>
    </lineage>
</organism>
<evidence type="ECO:0000256" key="2">
    <source>
        <dbReference type="ARBA" id="ARBA00022603"/>
    </source>
</evidence>
<dbReference type="CDD" id="cd02440">
    <property type="entry name" value="AdoMet_MTases"/>
    <property type="match status" value="1"/>
</dbReference>
<evidence type="ECO:0000256" key="1">
    <source>
        <dbReference type="ARBA" id="ARBA00007494"/>
    </source>
</evidence>
<dbReference type="GO" id="GO:0003723">
    <property type="term" value="F:RNA binding"/>
    <property type="evidence" value="ECO:0007669"/>
    <property type="project" value="UniProtKB-UniRule"/>
</dbReference>
<dbReference type="InterPro" id="IPR001678">
    <property type="entry name" value="MeTrfase_RsmB-F_NOP2_dom"/>
</dbReference>
<feature type="binding site" evidence="6">
    <location>
        <position position="309"/>
    </location>
    <ligand>
        <name>S-adenosyl-L-methionine</name>
        <dbReference type="ChEBI" id="CHEBI:59789"/>
    </ligand>
</feature>
<name>A0A8J7SES9_9RHOB</name>
<dbReference type="Pfam" id="PF01029">
    <property type="entry name" value="NusB"/>
    <property type="match status" value="1"/>
</dbReference>
<keyword evidence="4 6" id="KW-0949">S-adenosyl-L-methionine</keyword>
<evidence type="ECO:0000256" key="3">
    <source>
        <dbReference type="ARBA" id="ARBA00022679"/>
    </source>
</evidence>
<evidence type="ECO:0000256" key="5">
    <source>
        <dbReference type="ARBA" id="ARBA00022884"/>
    </source>
</evidence>
<dbReference type="Proteomes" id="UP000655420">
    <property type="component" value="Unassembled WGS sequence"/>
</dbReference>
<evidence type="ECO:0000256" key="4">
    <source>
        <dbReference type="ARBA" id="ARBA00022691"/>
    </source>
</evidence>
<dbReference type="Pfam" id="PF01189">
    <property type="entry name" value="Methyltr_RsmB-F"/>
    <property type="match status" value="1"/>
</dbReference>
<feature type="binding site" evidence="6">
    <location>
        <position position="283"/>
    </location>
    <ligand>
        <name>S-adenosyl-L-methionine</name>
        <dbReference type="ChEBI" id="CHEBI:59789"/>
    </ligand>
</feature>
<dbReference type="InterPro" id="IPR035926">
    <property type="entry name" value="NusB-like_sf"/>
</dbReference>
<protein>
    <submittedName>
        <fullName evidence="9">Methyltransferase domain-containing protein</fullName>
    </submittedName>
</protein>
<keyword evidence="2 6" id="KW-0489">Methyltransferase</keyword>
<dbReference type="InterPro" id="IPR018314">
    <property type="entry name" value="RsmB/NOL1/NOP2-like_CS"/>
</dbReference>
<dbReference type="InterPro" id="IPR006027">
    <property type="entry name" value="NusB_RsmB_TIM44"/>
</dbReference>
<evidence type="ECO:0000313" key="10">
    <source>
        <dbReference type="Proteomes" id="UP000655420"/>
    </source>
</evidence>
<dbReference type="InterPro" id="IPR049560">
    <property type="entry name" value="MeTrfase_RsmB-F_NOP2_cat"/>
</dbReference>
<feature type="binding site" evidence="6">
    <location>
        <begin position="262"/>
        <end position="268"/>
    </location>
    <ligand>
        <name>S-adenosyl-L-methionine</name>
        <dbReference type="ChEBI" id="CHEBI:59789"/>
    </ligand>
</feature>
<dbReference type="SUPFAM" id="SSF48013">
    <property type="entry name" value="NusB-like"/>
    <property type="match status" value="1"/>
</dbReference>
<feature type="region of interest" description="Disordered" evidence="7">
    <location>
        <begin position="1"/>
        <end position="26"/>
    </location>
</feature>
<accession>A0A8J7SES9</accession>
<dbReference type="GO" id="GO:0001510">
    <property type="term" value="P:RNA methylation"/>
    <property type="evidence" value="ECO:0007669"/>
    <property type="project" value="InterPro"/>
</dbReference>
<dbReference type="RefSeq" id="WP_200609092.1">
    <property type="nucleotide sequence ID" value="NZ_JAEHHL010000004.1"/>
</dbReference>
<feature type="domain" description="SAM-dependent MTase RsmB/NOP-type" evidence="8">
    <location>
        <begin position="152"/>
        <end position="444"/>
    </location>
</feature>
<comment type="similarity">
    <text evidence="1 6">Belongs to the class I-like SAM-binding methyltransferase superfamily. RsmB/NOP family.</text>
</comment>
<keyword evidence="10" id="KW-1185">Reference proteome</keyword>
<dbReference type="GO" id="GO:0006355">
    <property type="term" value="P:regulation of DNA-templated transcription"/>
    <property type="evidence" value="ECO:0007669"/>
    <property type="project" value="InterPro"/>
</dbReference>
<keyword evidence="3 6" id="KW-0808">Transferase</keyword>
<dbReference type="EMBL" id="JAEHHL010000004">
    <property type="protein sequence ID" value="MBK0399132.1"/>
    <property type="molecule type" value="Genomic_DNA"/>
</dbReference>
<evidence type="ECO:0000256" key="7">
    <source>
        <dbReference type="SAM" id="MobiDB-lite"/>
    </source>
</evidence>
<feature type="active site" description="Nucleophile" evidence="6">
    <location>
        <position position="378"/>
    </location>
</feature>
<dbReference type="PROSITE" id="PS01153">
    <property type="entry name" value="NOL1_NOP2_SUN"/>
    <property type="match status" value="1"/>
</dbReference>
<dbReference type="PRINTS" id="PR02008">
    <property type="entry name" value="RCMTFAMILY"/>
</dbReference>
<comment type="caution">
    <text evidence="9">The sequence shown here is derived from an EMBL/GenBank/DDBJ whole genome shotgun (WGS) entry which is preliminary data.</text>
</comment>
<dbReference type="Gene3D" id="1.10.940.10">
    <property type="entry name" value="NusB-like"/>
    <property type="match status" value="1"/>
</dbReference>
<dbReference type="InterPro" id="IPR029063">
    <property type="entry name" value="SAM-dependent_MTases_sf"/>
</dbReference>